<evidence type="ECO:0000256" key="1">
    <source>
        <dbReference type="SAM" id="MobiDB-lite"/>
    </source>
</evidence>
<dbReference type="EMBL" id="JBBJCI010000365">
    <property type="protein sequence ID" value="KAK7232959.1"/>
    <property type="molecule type" value="Genomic_DNA"/>
</dbReference>
<feature type="compositionally biased region" description="Acidic residues" evidence="1">
    <location>
        <begin position="140"/>
        <end position="150"/>
    </location>
</feature>
<accession>A0ABR1FLF1</accession>
<evidence type="ECO:0000313" key="3">
    <source>
        <dbReference type="Proteomes" id="UP001363151"/>
    </source>
</evidence>
<feature type="region of interest" description="Disordered" evidence="1">
    <location>
        <begin position="1"/>
        <end position="82"/>
    </location>
</feature>
<organism evidence="2 3">
    <name type="scientific">Aureococcus anophagefferens</name>
    <name type="common">Harmful bloom alga</name>
    <dbReference type="NCBI Taxonomy" id="44056"/>
    <lineage>
        <taxon>Eukaryota</taxon>
        <taxon>Sar</taxon>
        <taxon>Stramenopiles</taxon>
        <taxon>Ochrophyta</taxon>
        <taxon>Pelagophyceae</taxon>
        <taxon>Pelagomonadales</taxon>
        <taxon>Pelagomonadaceae</taxon>
        <taxon>Aureococcus</taxon>
    </lineage>
</organism>
<proteinExistence type="predicted"/>
<protein>
    <recommendedName>
        <fullName evidence="4">LEM domain-containing protein</fullName>
    </recommendedName>
</protein>
<name>A0ABR1FLF1_AURAN</name>
<reference evidence="2 3" key="1">
    <citation type="submission" date="2024-03" db="EMBL/GenBank/DDBJ databases">
        <title>Aureococcus anophagefferens CCMP1851 and Kratosvirus quantuckense: Draft genome of a second virus-susceptible host strain in the model system.</title>
        <authorList>
            <person name="Chase E."/>
            <person name="Truchon A.R."/>
            <person name="Schepens W."/>
            <person name="Wilhelm S.W."/>
        </authorList>
    </citation>
    <scope>NUCLEOTIDE SEQUENCE [LARGE SCALE GENOMIC DNA]</scope>
    <source>
        <strain evidence="2 3">CCMP1851</strain>
    </source>
</reference>
<feature type="compositionally biased region" description="Low complexity" evidence="1">
    <location>
        <begin position="35"/>
        <end position="71"/>
    </location>
</feature>
<dbReference type="Proteomes" id="UP001363151">
    <property type="component" value="Unassembled WGS sequence"/>
</dbReference>
<evidence type="ECO:0000313" key="2">
    <source>
        <dbReference type="EMBL" id="KAK7232959.1"/>
    </source>
</evidence>
<sequence>MERSPGGRPRSDREQASWDAAFVARTAQRERADEAAAPAPAPAAGDARPRAVSPRSSSAASSPRSPRARPAGRGDRFLAAGVDRLSMTQLREGLMAAGFRDVDGSEPALRRKAADLQDRLLGRPPQPARAAPASVRQGLDDDEDDDDDDDKAARAKIIAFYQKHNPNKVRDVDALIIKYRDVGVGASELLLAVQKKYARSQEKKSNQFSV</sequence>
<feature type="compositionally biased region" description="Basic and acidic residues" evidence="1">
    <location>
        <begin position="1"/>
        <end position="16"/>
    </location>
</feature>
<feature type="region of interest" description="Disordered" evidence="1">
    <location>
        <begin position="98"/>
        <end position="150"/>
    </location>
</feature>
<gene>
    <name evidence="2" type="ORF">SO694_00036342</name>
</gene>
<feature type="compositionally biased region" description="Basic and acidic residues" evidence="1">
    <location>
        <begin position="100"/>
        <end position="121"/>
    </location>
</feature>
<keyword evidence="3" id="KW-1185">Reference proteome</keyword>
<evidence type="ECO:0008006" key="4">
    <source>
        <dbReference type="Google" id="ProtNLM"/>
    </source>
</evidence>
<comment type="caution">
    <text evidence="2">The sequence shown here is derived from an EMBL/GenBank/DDBJ whole genome shotgun (WGS) entry which is preliminary data.</text>
</comment>